<protein>
    <submittedName>
        <fullName evidence="1">Uncharacterized protein</fullName>
    </submittedName>
</protein>
<evidence type="ECO:0000313" key="1">
    <source>
        <dbReference type="EMBL" id="MBQ0961772.1"/>
    </source>
</evidence>
<dbReference type="RefSeq" id="WP_210804458.1">
    <property type="nucleotide sequence ID" value="NZ_JAGQDE010000038.1"/>
</dbReference>
<evidence type="ECO:0000313" key="2">
    <source>
        <dbReference type="Proteomes" id="UP000678374"/>
    </source>
</evidence>
<dbReference type="EMBL" id="JAGQDE010000038">
    <property type="protein sequence ID" value="MBQ0961772.1"/>
    <property type="molecule type" value="Genomic_DNA"/>
</dbReference>
<dbReference type="Proteomes" id="UP000678374">
    <property type="component" value="Unassembled WGS sequence"/>
</dbReference>
<reference evidence="1" key="1">
    <citation type="submission" date="2021-04" db="EMBL/GenBank/DDBJ databases">
        <title>The genome sequence of Ideonella sp. 4Y11.</title>
        <authorList>
            <person name="Liu Y."/>
        </authorList>
    </citation>
    <scope>NUCLEOTIDE SEQUENCE</scope>
    <source>
        <strain evidence="1">4Y11</strain>
    </source>
</reference>
<dbReference type="AlphaFoldDB" id="A0A940YND2"/>
<gene>
    <name evidence="1" type="ORF">KAK06_22740</name>
</gene>
<proteinExistence type="predicted"/>
<comment type="caution">
    <text evidence="1">The sequence shown here is derived from an EMBL/GenBank/DDBJ whole genome shotgun (WGS) entry which is preliminary data.</text>
</comment>
<sequence>MAMSLLPGTLKTPVQVDMLADVLEITAALYGRYFTEAACISELMHLASTPLPEVTHLAHALTQVRFNLTVVGVSPPRRFLLRYHRRRDRLLAREDFDAIVARYGWGSTELCRAIGAATAD</sequence>
<keyword evidence="2" id="KW-1185">Reference proteome</keyword>
<name>A0A940YND2_9BURK</name>
<accession>A0A940YND2</accession>
<organism evidence="1 2">
    <name type="scientific">Ideonella aquatica</name>
    <dbReference type="NCBI Taxonomy" id="2824119"/>
    <lineage>
        <taxon>Bacteria</taxon>
        <taxon>Pseudomonadati</taxon>
        <taxon>Pseudomonadota</taxon>
        <taxon>Betaproteobacteria</taxon>
        <taxon>Burkholderiales</taxon>
        <taxon>Sphaerotilaceae</taxon>
        <taxon>Ideonella</taxon>
    </lineage>
</organism>